<dbReference type="GO" id="GO:0005524">
    <property type="term" value="F:ATP binding"/>
    <property type="evidence" value="ECO:0007669"/>
    <property type="project" value="UniProtKB-KW"/>
</dbReference>
<evidence type="ECO:0000256" key="2">
    <source>
        <dbReference type="ARBA" id="ARBA00004726"/>
    </source>
</evidence>
<keyword evidence="19" id="KW-0418">Kinase</keyword>
<dbReference type="InterPro" id="IPR023468">
    <property type="entry name" value="Riboflavin_kinase"/>
</dbReference>
<keyword evidence="12" id="KW-0547">Nucleotide-binding</keyword>
<dbReference type="AlphaFoldDB" id="A0A444JC59"/>
<dbReference type="EC" id="2.7.7.2" evidence="6"/>
<evidence type="ECO:0000256" key="6">
    <source>
        <dbReference type="ARBA" id="ARBA00012393"/>
    </source>
</evidence>
<dbReference type="PANTHER" id="PTHR22749:SF6">
    <property type="entry name" value="RIBOFLAVIN KINASE"/>
    <property type="match status" value="1"/>
</dbReference>
<dbReference type="SUPFAM" id="SSF52374">
    <property type="entry name" value="Nucleotidylyl transferase"/>
    <property type="match status" value="1"/>
</dbReference>
<dbReference type="Proteomes" id="UP000287615">
    <property type="component" value="Unassembled WGS sequence"/>
</dbReference>
<comment type="pathway">
    <text evidence="3">Cofactor biosynthesis; FMN biosynthesis; FMN from riboflavin (ATP route): step 1/1.</text>
</comment>
<evidence type="ECO:0000256" key="5">
    <source>
        <dbReference type="ARBA" id="ARBA00012105"/>
    </source>
</evidence>
<dbReference type="Pfam" id="PF06574">
    <property type="entry name" value="FAD_syn"/>
    <property type="match status" value="1"/>
</dbReference>
<protein>
    <recommendedName>
        <fullName evidence="7">Bifunctional riboflavin kinase/FMN adenylyltransferase</fullName>
        <ecNumber evidence="5">2.7.1.26</ecNumber>
        <ecNumber evidence="6">2.7.7.2</ecNumber>
    </recommendedName>
    <alternativeName>
        <fullName evidence="15">Riboflavin biosynthesis protein RibF</fullName>
    </alternativeName>
</protein>
<dbReference type="FunFam" id="3.40.50.620:FF:000021">
    <property type="entry name" value="Riboflavin biosynthesis protein"/>
    <property type="match status" value="1"/>
</dbReference>
<comment type="pathway">
    <text evidence="2">Cofactor biosynthesis; FAD biosynthesis; FAD from FMN: step 1/1.</text>
</comment>
<evidence type="ECO:0000256" key="7">
    <source>
        <dbReference type="ARBA" id="ARBA00018483"/>
    </source>
</evidence>
<dbReference type="Gene3D" id="3.40.50.620">
    <property type="entry name" value="HUPs"/>
    <property type="match status" value="1"/>
</dbReference>
<dbReference type="GO" id="GO:0009231">
    <property type="term" value="P:riboflavin biosynthetic process"/>
    <property type="evidence" value="ECO:0007669"/>
    <property type="project" value="InterPro"/>
</dbReference>
<keyword evidence="14" id="KW-0067">ATP-binding</keyword>
<keyword evidence="9" id="KW-0288">FMN</keyword>
<comment type="caution">
    <text evidence="19">The sequence shown here is derived from an EMBL/GenBank/DDBJ whole genome shotgun (WGS) entry which is preliminary data.</text>
</comment>
<evidence type="ECO:0000256" key="3">
    <source>
        <dbReference type="ARBA" id="ARBA00005201"/>
    </source>
</evidence>
<comment type="catalytic activity">
    <reaction evidence="16">
        <text>riboflavin + ATP = FMN + ADP + H(+)</text>
        <dbReference type="Rhea" id="RHEA:14357"/>
        <dbReference type="ChEBI" id="CHEBI:15378"/>
        <dbReference type="ChEBI" id="CHEBI:30616"/>
        <dbReference type="ChEBI" id="CHEBI:57986"/>
        <dbReference type="ChEBI" id="CHEBI:58210"/>
        <dbReference type="ChEBI" id="CHEBI:456216"/>
        <dbReference type="EC" id="2.7.1.26"/>
    </reaction>
</comment>
<feature type="domain" description="FAD synthetase" evidence="18">
    <location>
        <begin position="15"/>
        <end position="166"/>
    </location>
</feature>
<dbReference type="EMBL" id="MTKR01000043">
    <property type="protein sequence ID" value="RWX50651.1"/>
    <property type="molecule type" value="Genomic_DNA"/>
</dbReference>
<comment type="catalytic activity">
    <reaction evidence="17">
        <text>FMN + ATP + H(+) = FAD + diphosphate</text>
        <dbReference type="Rhea" id="RHEA:17237"/>
        <dbReference type="ChEBI" id="CHEBI:15378"/>
        <dbReference type="ChEBI" id="CHEBI:30616"/>
        <dbReference type="ChEBI" id="CHEBI:33019"/>
        <dbReference type="ChEBI" id="CHEBI:57692"/>
        <dbReference type="ChEBI" id="CHEBI:58210"/>
        <dbReference type="EC" id="2.7.7.2"/>
    </reaction>
</comment>
<keyword evidence="10 19" id="KW-0808">Transferase</keyword>
<keyword evidence="8" id="KW-0285">Flavoprotein</keyword>
<evidence type="ECO:0000256" key="17">
    <source>
        <dbReference type="ARBA" id="ARBA00049494"/>
    </source>
</evidence>
<name>A0A444JC59_9BACT</name>
<evidence type="ECO:0000259" key="18">
    <source>
        <dbReference type="Pfam" id="PF06574"/>
    </source>
</evidence>
<evidence type="ECO:0000256" key="15">
    <source>
        <dbReference type="ARBA" id="ARBA00032176"/>
    </source>
</evidence>
<evidence type="ECO:0000313" key="20">
    <source>
        <dbReference type="Proteomes" id="UP000287615"/>
    </source>
</evidence>
<evidence type="ECO:0000256" key="1">
    <source>
        <dbReference type="ARBA" id="ARBA00002121"/>
    </source>
</evidence>
<accession>A0A444JC59</accession>
<evidence type="ECO:0000256" key="16">
    <source>
        <dbReference type="ARBA" id="ARBA00047880"/>
    </source>
</evidence>
<evidence type="ECO:0000256" key="11">
    <source>
        <dbReference type="ARBA" id="ARBA00022695"/>
    </source>
</evidence>
<proteinExistence type="inferred from homology"/>
<evidence type="ECO:0000256" key="12">
    <source>
        <dbReference type="ARBA" id="ARBA00022741"/>
    </source>
</evidence>
<reference evidence="19 20" key="1">
    <citation type="submission" date="2017-01" db="EMBL/GenBank/DDBJ databases">
        <title>The cable genome- insights into the physiology and evolution of filamentous bacteria capable of sulfide oxidation via long distance electron transfer.</title>
        <authorList>
            <person name="Schreiber L."/>
            <person name="Bjerg J.T."/>
            <person name="Boggild A."/>
            <person name="Van De Vossenberg J."/>
            <person name="Meysman F."/>
            <person name="Nielsen L.P."/>
            <person name="Schramm A."/>
            <person name="Kjeldsen K.U."/>
        </authorList>
    </citation>
    <scope>NUCLEOTIDE SEQUENCE [LARGE SCALE GENOMIC DNA]</scope>
    <source>
        <strain evidence="19">A3</strain>
    </source>
</reference>
<evidence type="ECO:0000256" key="4">
    <source>
        <dbReference type="ARBA" id="ARBA00010214"/>
    </source>
</evidence>
<gene>
    <name evidence="19" type="ORF">VU00_10434</name>
</gene>
<dbReference type="GO" id="GO:0006747">
    <property type="term" value="P:FAD biosynthetic process"/>
    <property type="evidence" value="ECO:0007669"/>
    <property type="project" value="UniProtKB-UniPathway"/>
</dbReference>
<comment type="function">
    <text evidence="1">Catalyzes the phosphorylation of riboflavin to FMN followed by the adenylation of FMN to FAD.</text>
</comment>
<evidence type="ECO:0000256" key="10">
    <source>
        <dbReference type="ARBA" id="ARBA00022679"/>
    </source>
</evidence>
<comment type="similarity">
    <text evidence="4">Belongs to the RibF family.</text>
</comment>
<dbReference type="GO" id="GO:0009398">
    <property type="term" value="P:FMN biosynthetic process"/>
    <property type="evidence" value="ECO:0007669"/>
    <property type="project" value="TreeGrafter"/>
</dbReference>
<sequence length="205" mass="23103">MQLYKNLKEIKKPFERPVVTIGNFDGVHLGHQLLFHEVAIRAKRSGGTSVAITFDPHPLKVLRPDGIRLISTTRQKIELIRMAGIDALVILPFDQQFAKTTATDFVNNILCETIGVRELVVGYDYAFGRGREGNIDFLRGQGEQRGFPVTVVEAHYEDEMLVSSTRIRELVMEGRMSDVRNLLGRCYHIHGEVQRGKQRGGSEIG</sequence>
<evidence type="ECO:0000256" key="13">
    <source>
        <dbReference type="ARBA" id="ARBA00022827"/>
    </source>
</evidence>
<dbReference type="InterPro" id="IPR014729">
    <property type="entry name" value="Rossmann-like_a/b/a_fold"/>
</dbReference>
<dbReference type="UniPathway" id="UPA00277">
    <property type="reaction ID" value="UER00407"/>
</dbReference>
<dbReference type="InterPro" id="IPR015864">
    <property type="entry name" value="FAD_synthase"/>
</dbReference>
<evidence type="ECO:0000256" key="14">
    <source>
        <dbReference type="ARBA" id="ARBA00022840"/>
    </source>
</evidence>
<dbReference type="GO" id="GO:0003919">
    <property type="term" value="F:FMN adenylyltransferase activity"/>
    <property type="evidence" value="ECO:0007669"/>
    <property type="project" value="UniProtKB-EC"/>
</dbReference>
<dbReference type="GO" id="GO:0008531">
    <property type="term" value="F:riboflavin kinase activity"/>
    <property type="evidence" value="ECO:0007669"/>
    <property type="project" value="UniProtKB-EC"/>
</dbReference>
<dbReference type="CDD" id="cd02064">
    <property type="entry name" value="FAD_synthetase_N"/>
    <property type="match status" value="1"/>
</dbReference>
<dbReference type="PANTHER" id="PTHR22749">
    <property type="entry name" value="RIBOFLAVIN KINASE/FMN ADENYLYLTRANSFERASE"/>
    <property type="match status" value="1"/>
</dbReference>
<organism evidence="19 20">
    <name type="scientific">Candidatus Electrothrix marina</name>
    <dbReference type="NCBI Taxonomy" id="1859130"/>
    <lineage>
        <taxon>Bacteria</taxon>
        <taxon>Pseudomonadati</taxon>
        <taxon>Thermodesulfobacteriota</taxon>
        <taxon>Desulfobulbia</taxon>
        <taxon>Desulfobulbales</taxon>
        <taxon>Desulfobulbaceae</taxon>
        <taxon>Candidatus Electrothrix</taxon>
    </lineage>
</organism>
<keyword evidence="13" id="KW-0274">FAD</keyword>
<evidence type="ECO:0000313" key="19">
    <source>
        <dbReference type="EMBL" id="RWX50651.1"/>
    </source>
</evidence>
<dbReference type="EC" id="2.7.1.26" evidence="5"/>
<evidence type="ECO:0000256" key="9">
    <source>
        <dbReference type="ARBA" id="ARBA00022643"/>
    </source>
</evidence>
<evidence type="ECO:0000256" key="8">
    <source>
        <dbReference type="ARBA" id="ARBA00022630"/>
    </source>
</evidence>
<keyword evidence="11 19" id="KW-0548">Nucleotidyltransferase</keyword>
<feature type="non-terminal residue" evidence="19">
    <location>
        <position position="205"/>
    </location>
</feature>